<reference evidence="1 2" key="1">
    <citation type="submission" date="2022-03" db="EMBL/GenBank/DDBJ databases">
        <title>Chryseobacterium sp. isolated from particulate matters in swine house.</title>
        <authorList>
            <person name="Won M."/>
            <person name="Kim S.-J."/>
            <person name="Kwon S.-W."/>
        </authorList>
    </citation>
    <scope>NUCLEOTIDE SEQUENCE [LARGE SCALE GENOMIC DNA]</scope>
    <source>
        <strain evidence="1 2">SC2-2</strain>
    </source>
</reference>
<accession>A0ABY4BP46</accession>
<gene>
    <name evidence="1" type="ORF">MTP09_13850</name>
</gene>
<proteinExistence type="predicted"/>
<evidence type="ECO:0000313" key="2">
    <source>
        <dbReference type="Proteomes" id="UP000831460"/>
    </source>
</evidence>
<dbReference type="RefSeq" id="WP_243549154.1">
    <property type="nucleotide sequence ID" value="NZ_CP094532.1"/>
</dbReference>
<sequence>MKSSRFNKYVIDEKGNQKRNGMWIENSSSNNGELQEKGKYRNGEKVGLWKTSFEGKIYQKERFLKDYSKVKVYYPNGVLMQQGKTQTDVSEKERHWFYQGEWKFYDKNGKYIYSKFYDKGNKVDSAFVKNRRSSNIF</sequence>
<protein>
    <recommendedName>
        <fullName evidence="3">MORN repeat variant</fullName>
    </recommendedName>
</protein>
<organism evidence="1 2">
    <name type="scientific">Chryseobacterium suipulveris</name>
    <dbReference type="NCBI Taxonomy" id="2929800"/>
    <lineage>
        <taxon>Bacteria</taxon>
        <taxon>Pseudomonadati</taxon>
        <taxon>Bacteroidota</taxon>
        <taxon>Flavobacteriia</taxon>
        <taxon>Flavobacteriales</taxon>
        <taxon>Weeksellaceae</taxon>
        <taxon>Chryseobacterium group</taxon>
        <taxon>Chryseobacterium</taxon>
    </lineage>
</organism>
<dbReference type="Proteomes" id="UP000831460">
    <property type="component" value="Chromosome"/>
</dbReference>
<dbReference type="Gene3D" id="3.90.930.1">
    <property type="match status" value="1"/>
</dbReference>
<evidence type="ECO:0008006" key="3">
    <source>
        <dbReference type="Google" id="ProtNLM"/>
    </source>
</evidence>
<dbReference type="EMBL" id="CP094532">
    <property type="protein sequence ID" value="UOE40969.1"/>
    <property type="molecule type" value="Genomic_DNA"/>
</dbReference>
<dbReference type="SUPFAM" id="SSF82185">
    <property type="entry name" value="Histone H3 K4-specific methyltransferase SET7/9 N-terminal domain"/>
    <property type="match status" value="1"/>
</dbReference>
<evidence type="ECO:0000313" key="1">
    <source>
        <dbReference type="EMBL" id="UOE40969.1"/>
    </source>
</evidence>
<keyword evidence="2" id="KW-1185">Reference proteome</keyword>
<name>A0ABY4BP46_9FLAO</name>